<evidence type="ECO:0000313" key="3">
    <source>
        <dbReference type="Proteomes" id="UP001501447"/>
    </source>
</evidence>
<keyword evidence="3" id="KW-1185">Reference proteome</keyword>
<protein>
    <submittedName>
        <fullName evidence="2">Uncharacterized protein</fullName>
    </submittedName>
</protein>
<keyword evidence="1" id="KW-1133">Transmembrane helix</keyword>
<sequence length="65" mass="6824">MLSYAPVLLTIFKDSPAAFALAVFGELPALAWVATYAAAGTATAAAAALRSMVLRLIGLTWHYLL</sequence>
<reference evidence="3" key="1">
    <citation type="journal article" date="2019" name="Int. J. Syst. Evol. Microbiol.">
        <title>The Global Catalogue of Microorganisms (GCM) 10K type strain sequencing project: providing services to taxonomists for standard genome sequencing and annotation.</title>
        <authorList>
            <consortium name="The Broad Institute Genomics Platform"/>
            <consortium name="The Broad Institute Genome Sequencing Center for Infectious Disease"/>
            <person name="Wu L."/>
            <person name="Ma J."/>
        </authorList>
    </citation>
    <scope>NUCLEOTIDE SEQUENCE [LARGE SCALE GENOMIC DNA]</scope>
    <source>
        <strain evidence="3">JCM 16373</strain>
    </source>
</reference>
<name>A0ABP6D0Y2_9ACTN</name>
<evidence type="ECO:0000256" key="1">
    <source>
        <dbReference type="SAM" id="Phobius"/>
    </source>
</evidence>
<comment type="caution">
    <text evidence="2">The sequence shown here is derived from an EMBL/GenBank/DDBJ whole genome shotgun (WGS) entry which is preliminary data.</text>
</comment>
<proteinExistence type="predicted"/>
<dbReference type="Proteomes" id="UP001501447">
    <property type="component" value="Unassembled WGS sequence"/>
</dbReference>
<organism evidence="2 3">
    <name type="scientific">Streptomyces axinellae</name>
    <dbReference type="NCBI Taxonomy" id="552788"/>
    <lineage>
        <taxon>Bacteria</taxon>
        <taxon>Bacillati</taxon>
        <taxon>Actinomycetota</taxon>
        <taxon>Actinomycetes</taxon>
        <taxon>Kitasatosporales</taxon>
        <taxon>Streptomycetaceae</taxon>
        <taxon>Streptomyces</taxon>
    </lineage>
</organism>
<gene>
    <name evidence="2" type="ORF">GCM10009863_56270</name>
</gene>
<dbReference type="EMBL" id="BAAARJ010000021">
    <property type="protein sequence ID" value="GAA2632920.1"/>
    <property type="molecule type" value="Genomic_DNA"/>
</dbReference>
<keyword evidence="1" id="KW-0472">Membrane</keyword>
<evidence type="ECO:0000313" key="2">
    <source>
        <dbReference type="EMBL" id="GAA2632920.1"/>
    </source>
</evidence>
<keyword evidence="1" id="KW-0812">Transmembrane</keyword>
<feature type="transmembrane region" description="Helical" evidence="1">
    <location>
        <begin position="30"/>
        <end position="49"/>
    </location>
</feature>
<accession>A0ABP6D0Y2</accession>